<evidence type="ECO:0000256" key="3">
    <source>
        <dbReference type="ARBA" id="ARBA00022807"/>
    </source>
</evidence>
<dbReference type="InterPro" id="IPR051297">
    <property type="entry name" value="PalB/RIM13"/>
</dbReference>
<dbReference type="SMART" id="SM00745">
    <property type="entry name" value="MIT"/>
    <property type="match status" value="2"/>
</dbReference>
<evidence type="ECO:0000256" key="5">
    <source>
        <dbReference type="SAM" id="Coils"/>
    </source>
</evidence>
<accession>A0A8J2PTJ9</accession>
<gene>
    <name evidence="7" type="ORF">AFUS01_LOCUS32493</name>
</gene>
<dbReference type="OrthoDB" id="167576at2759"/>
<dbReference type="GO" id="GO:0006508">
    <property type="term" value="P:proteolysis"/>
    <property type="evidence" value="ECO:0007669"/>
    <property type="project" value="UniProtKB-KW"/>
</dbReference>
<keyword evidence="3 4" id="KW-0788">Thiol protease</keyword>
<evidence type="ECO:0000256" key="2">
    <source>
        <dbReference type="ARBA" id="ARBA00022801"/>
    </source>
</evidence>
<evidence type="ECO:0000313" key="7">
    <source>
        <dbReference type="EMBL" id="CAG7822210.1"/>
    </source>
</evidence>
<dbReference type="Pfam" id="PF00648">
    <property type="entry name" value="Peptidase_C2"/>
    <property type="match status" value="1"/>
</dbReference>
<evidence type="ECO:0000256" key="4">
    <source>
        <dbReference type="PROSITE-ProRule" id="PRU00239"/>
    </source>
</evidence>
<feature type="coiled-coil region" evidence="5">
    <location>
        <begin position="67"/>
        <end position="94"/>
    </location>
</feature>
<dbReference type="CDD" id="cd00044">
    <property type="entry name" value="CysPc"/>
    <property type="match status" value="1"/>
</dbReference>
<sequence>MASDVVSGLLRDAGQLALRAIQVDQKEENYKVALYFYFEAINILERAHFILEDQIRNRDGIYSDEVIASNRKKLDVIENKIEEYRARTNVLEKAILAKELNEGSNSTPKKSEQEMQAERAYFLVDQALQKDVLGQNQEAIDLYTQAVELCLTAKSKSVIDEKQAAKIFAIAKQALDRAEVLKGITQNQEVAQNLTEYFEDAPEQNSHSRASISESPPPHYPIVARKTGATGAEYGLNQDMKPFVASGGDGGGGPPGKDLGEKFAYPLPFTDGGGRLHLSPKQRKNFKEWIHPSDLYDTPKMIEVVSCYSIKQTVISDCSFVASLAVSALYEKRFNKKLITGIIYPQNKNGEPVYNPCGKYMVKLHLNGVKRKVIIDDLLPVGHHNELLCSYSSNRGELWVSLLEKAYMKVMGGYDFPGSNSNIDLHALTGWIPERISMHPQDPSITFEKDKVFRMLCEHMAKGNVLVTVATGEMNEREADRAGLVTCHAYAVLDAQVVKGVKLLKLKNPWSHLRWKGNYSELDIVHWTDELKALLNYDPNCASMFDNGVFWIDYDSLCKYFEVLYLSWNPKLFANTCVVHKTWAAGVGPVKDVYSIGDNPQYMLEVQAKGEAVVWVLLTRHITEIQDFKENREYITILVYDTNGKKIYFPYDPPPLIDGVRINSPHYLCRIKVDSPGTKRYTLVVSQYSKMNTIHYTLRTYSNVKTILKEITNPYTISKKITGEWKGKTAGGCPNHPQTYPNNPCYQLSLKTTSNENQIRIELRARKDFQVGFDIVCSNVGDQKAPGFFNKKSTGSYRPGFTVLELEHVPSGVYNIIPSTYLPNLEGPFFLDIHTTCEFGINF</sequence>
<comment type="caution">
    <text evidence="7">The sequence shown here is derived from an EMBL/GenBank/DDBJ whole genome shotgun (WGS) entry which is preliminary data.</text>
</comment>
<dbReference type="GO" id="GO:0004198">
    <property type="term" value="F:calcium-dependent cysteine-type endopeptidase activity"/>
    <property type="evidence" value="ECO:0007669"/>
    <property type="project" value="InterPro"/>
</dbReference>
<dbReference type="PROSITE" id="PS50203">
    <property type="entry name" value="CALPAIN_CAT"/>
    <property type="match status" value="1"/>
</dbReference>
<evidence type="ECO:0000256" key="1">
    <source>
        <dbReference type="ARBA" id="ARBA00022670"/>
    </source>
</evidence>
<keyword evidence="8" id="KW-1185">Reference proteome</keyword>
<keyword evidence="1 4" id="KW-0645">Protease</keyword>
<dbReference type="PANTHER" id="PTHR46143">
    <property type="entry name" value="CALPAIN-7"/>
    <property type="match status" value="1"/>
</dbReference>
<feature type="domain" description="Calpain catalytic" evidence="6">
    <location>
        <begin position="288"/>
        <end position="570"/>
    </location>
</feature>
<keyword evidence="5" id="KW-0175">Coiled coil</keyword>
<dbReference type="SMART" id="SM00230">
    <property type="entry name" value="CysPc"/>
    <property type="match status" value="1"/>
</dbReference>
<name>A0A8J2PTJ9_9HEXA</name>
<evidence type="ECO:0000313" key="8">
    <source>
        <dbReference type="Proteomes" id="UP000708208"/>
    </source>
</evidence>
<dbReference type="SMART" id="SM00720">
    <property type="entry name" value="calpain_III"/>
    <property type="match status" value="1"/>
</dbReference>
<keyword evidence="2 4" id="KW-0378">Hydrolase</keyword>
<evidence type="ECO:0000259" key="6">
    <source>
        <dbReference type="PROSITE" id="PS50203"/>
    </source>
</evidence>
<feature type="active site" evidence="4">
    <location>
        <position position="488"/>
    </location>
</feature>
<dbReference type="Proteomes" id="UP000708208">
    <property type="component" value="Unassembled WGS sequence"/>
</dbReference>
<feature type="active site" evidence="4">
    <location>
        <position position="318"/>
    </location>
</feature>
<dbReference type="InterPro" id="IPR007330">
    <property type="entry name" value="MIT_dom"/>
</dbReference>
<dbReference type="InterPro" id="IPR001300">
    <property type="entry name" value="Peptidase_C2_calpain_cat"/>
</dbReference>
<protein>
    <recommendedName>
        <fullName evidence="6">Calpain catalytic domain-containing protein</fullName>
    </recommendedName>
</protein>
<dbReference type="EMBL" id="CAJVCH010525703">
    <property type="protein sequence ID" value="CAG7822210.1"/>
    <property type="molecule type" value="Genomic_DNA"/>
</dbReference>
<reference evidence="7" key="1">
    <citation type="submission" date="2021-06" db="EMBL/GenBank/DDBJ databases">
        <authorList>
            <person name="Hodson N. C."/>
            <person name="Mongue J. A."/>
            <person name="Jaron S. K."/>
        </authorList>
    </citation>
    <scope>NUCLEOTIDE SEQUENCE</scope>
</reference>
<dbReference type="PANTHER" id="PTHR46143:SF1">
    <property type="entry name" value="CALPAIN-7"/>
    <property type="match status" value="1"/>
</dbReference>
<dbReference type="Pfam" id="PF04212">
    <property type="entry name" value="MIT"/>
    <property type="match status" value="1"/>
</dbReference>
<feature type="active site" evidence="4">
    <location>
        <position position="508"/>
    </location>
</feature>
<dbReference type="InterPro" id="IPR022682">
    <property type="entry name" value="Calpain_domain_III"/>
</dbReference>
<dbReference type="Pfam" id="PF01067">
    <property type="entry name" value="Calpain_III"/>
    <property type="match status" value="1"/>
</dbReference>
<dbReference type="InterPro" id="IPR022683">
    <property type="entry name" value="Calpain_III"/>
</dbReference>
<dbReference type="AlphaFoldDB" id="A0A8J2PTJ9"/>
<organism evidence="7 8">
    <name type="scientific">Allacma fusca</name>
    <dbReference type="NCBI Taxonomy" id="39272"/>
    <lineage>
        <taxon>Eukaryota</taxon>
        <taxon>Metazoa</taxon>
        <taxon>Ecdysozoa</taxon>
        <taxon>Arthropoda</taxon>
        <taxon>Hexapoda</taxon>
        <taxon>Collembola</taxon>
        <taxon>Symphypleona</taxon>
        <taxon>Sminthuridae</taxon>
        <taxon>Allacma</taxon>
    </lineage>
</organism>
<proteinExistence type="predicted"/>